<name>A0ABP7JSR7_9RHOB</name>
<dbReference type="SUPFAM" id="SSF52540">
    <property type="entry name" value="P-loop containing nucleoside triphosphate hydrolases"/>
    <property type="match status" value="1"/>
</dbReference>
<keyword evidence="2" id="KW-1185">Reference proteome</keyword>
<proteinExistence type="predicted"/>
<gene>
    <name evidence="1" type="ORF">GCM10022404_00130</name>
</gene>
<comment type="caution">
    <text evidence="1">The sequence shown here is derived from an EMBL/GenBank/DDBJ whole genome shotgun (WGS) entry which is preliminary data.</text>
</comment>
<dbReference type="InterPro" id="IPR027417">
    <property type="entry name" value="P-loop_NTPase"/>
</dbReference>
<evidence type="ECO:0000313" key="1">
    <source>
        <dbReference type="EMBL" id="GAA3852735.1"/>
    </source>
</evidence>
<evidence type="ECO:0008006" key="3">
    <source>
        <dbReference type="Google" id="ProtNLM"/>
    </source>
</evidence>
<reference evidence="2" key="1">
    <citation type="journal article" date="2019" name="Int. J. Syst. Evol. Microbiol.">
        <title>The Global Catalogue of Microorganisms (GCM) 10K type strain sequencing project: providing services to taxonomists for standard genome sequencing and annotation.</title>
        <authorList>
            <consortium name="The Broad Institute Genomics Platform"/>
            <consortium name="The Broad Institute Genome Sequencing Center for Infectious Disease"/>
            <person name="Wu L."/>
            <person name="Ma J."/>
        </authorList>
    </citation>
    <scope>NUCLEOTIDE SEQUENCE [LARGE SCALE GENOMIC DNA]</scope>
    <source>
        <strain evidence="2">JCM 17190</strain>
    </source>
</reference>
<protein>
    <recommendedName>
        <fullName evidence="3">Sulfotransferase family protein</fullName>
    </recommendedName>
</protein>
<organism evidence="1 2">
    <name type="scientific">Celeribacter arenosi</name>
    <dbReference type="NCBI Taxonomy" id="792649"/>
    <lineage>
        <taxon>Bacteria</taxon>
        <taxon>Pseudomonadati</taxon>
        <taxon>Pseudomonadota</taxon>
        <taxon>Alphaproteobacteria</taxon>
        <taxon>Rhodobacterales</taxon>
        <taxon>Roseobacteraceae</taxon>
        <taxon>Celeribacter</taxon>
    </lineage>
</organism>
<dbReference type="Gene3D" id="3.40.50.300">
    <property type="entry name" value="P-loop containing nucleotide triphosphate hydrolases"/>
    <property type="match status" value="1"/>
</dbReference>
<accession>A0ABP7JSR7</accession>
<sequence>MARKAPFIDRTRRRVAIASGRLFHSLPGMAPRRRSVFMHMPKCGGTSVSEAMYATVPITERLAVLDAVSTRRAAALSYHDADDAVLCHEDLARGEEVFGFREQVLLQHMAWDSFMIHGHVLYSERAERHFGPRYAYVTLLRDPVERMISNLRMAQRAGLADADVDAYLDGPLARRHAQVYLRYLSGKQDLSETQIAAAVATAKSRLAQFDVIGFLDDLGSFKRRYRDVFGVRLRIPVLNAAPSSASGLSEDQRARMVQMTAPDRAIFDHARQISVAHQERAA</sequence>
<dbReference type="Proteomes" id="UP001399917">
    <property type="component" value="Unassembled WGS sequence"/>
</dbReference>
<evidence type="ECO:0000313" key="2">
    <source>
        <dbReference type="Proteomes" id="UP001399917"/>
    </source>
</evidence>
<dbReference type="EMBL" id="BAABDF010000001">
    <property type="protein sequence ID" value="GAA3852735.1"/>
    <property type="molecule type" value="Genomic_DNA"/>
</dbReference>